<gene>
    <name evidence="2" type="ORF">HELGO_WM30910</name>
</gene>
<dbReference type="EMBL" id="CACVAT010000090">
    <property type="protein sequence ID" value="CAA6806094.1"/>
    <property type="molecule type" value="Genomic_DNA"/>
</dbReference>
<evidence type="ECO:0000313" key="2">
    <source>
        <dbReference type="EMBL" id="CAA6806094.1"/>
    </source>
</evidence>
<organism evidence="2">
    <name type="scientific">uncultured Thiotrichaceae bacterium</name>
    <dbReference type="NCBI Taxonomy" id="298394"/>
    <lineage>
        <taxon>Bacteria</taxon>
        <taxon>Pseudomonadati</taxon>
        <taxon>Pseudomonadota</taxon>
        <taxon>Gammaproteobacteria</taxon>
        <taxon>Thiotrichales</taxon>
        <taxon>Thiotrichaceae</taxon>
        <taxon>environmental samples</taxon>
    </lineage>
</organism>
<dbReference type="Gene3D" id="3.40.30.10">
    <property type="entry name" value="Glutaredoxin"/>
    <property type="match status" value="1"/>
</dbReference>
<accession>A0A6S6SS74</accession>
<proteinExistence type="predicted"/>
<dbReference type="SUPFAM" id="SSF47616">
    <property type="entry name" value="GST C-terminal domain-like"/>
    <property type="match status" value="1"/>
</dbReference>
<evidence type="ECO:0000259" key="1">
    <source>
        <dbReference type="PROSITE" id="PS50404"/>
    </source>
</evidence>
<dbReference type="SUPFAM" id="SSF52833">
    <property type="entry name" value="Thioredoxin-like"/>
    <property type="match status" value="1"/>
</dbReference>
<keyword evidence="2" id="KW-0808">Transferase</keyword>
<feature type="domain" description="GST N-terminal" evidence="1">
    <location>
        <begin position="1"/>
        <end position="76"/>
    </location>
</feature>
<dbReference type="InterPro" id="IPR036249">
    <property type="entry name" value="Thioredoxin-like_sf"/>
</dbReference>
<dbReference type="InterPro" id="IPR004045">
    <property type="entry name" value="Glutathione_S-Trfase_N"/>
</dbReference>
<dbReference type="PANTHER" id="PTHR12782">
    <property type="entry name" value="MICROSOMAL PROSTAGLANDIN E SYNTHASE-2"/>
    <property type="match status" value="1"/>
</dbReference>
<reference evidence="2" key="1">
    <citation type="submission" date="2020-01" db="EMBL/GenBank/DDBJ databases">
        <authorList>
            <person name="Meier V. D."/>
            <person name="Meier V D."/>
        </authorList>
    </citation>
    <scope>NUCLEOTIDE SEQUENCE</scope>
    <source>
        <strain evidence="2">HLG_WM_MAG_09</strain>
    </source>
</reference>
<dbReference type="Gene3D" id="1.20.1050.10">
    <property type="match status" value="1"/>
</dbReference>
<dbReference type="PROSITE" id="PS50404">
    <property type="entry name" value="GST_NTER"/>
    <property type="match status" value="1"/>
</dbReference>
<sequence>MLALYQFRSCPFCGKVRAFMNHTGIAYDTVEVTPFGMKELDFTDHKKVPVLRDGDETIVESAAIVEYLNQNYGQLAVSEGADEWMAWIDKTLVQYLPPLIYADFKTSFKNFGIVMNREQLKGIKGFFVRLGGAAVMPRVARKMKAKNNIGDVESEFSAAIDHWVTEGLSGKDFFGGDQADQVDTSVFGVLHSARGMGIIEAEKSRNKAFATWYDVCAETMA</sequence>
<dbReference type="InterPro" id="IPR036282">
    <property type="entry name" value="Glutathione-S-Trfase_C_sf"/>
</dbReference>
<dbReference type="PANTHER" id="PTHR12782:SF5">
    <property type="entry name" value="PROSTAGLANDIN E SYNTHASE 2"/>
    <property type="match status" value="1"/>
</dbReference>
<protein>
    <submittedName>
        <fullName evidence="2">Glutathione S-transferase</fullName>
    </submittedName>
</protein>
<name>A0A6S6SS74_9GAMM</name>
<dbReference type="AlphaFoldDB" id="A0A6S6SS74"/>
<dbReference type="Pfam" id="PF13417">
    <property type="entry name" value="GST_N_3"/>
    <property type="match status" value="1"/>
</dbReference>
<dbReference type="PROSITE" id="PS51354">
    <property type="entry name" value="GLUTAREDOXIN_2"/>
    <property type="match status" value="1"/>
</dbReference>
<dbReference type="GO" id="GO:0016740">
    <property type="term" value="F:transferase activity"/>
    <property type="evidence" value="ECO:0007669"/>
    <property type="project" value="UniProtKB-KW"/>
</dbReference>